<reference evidence="2" key="1">
    <citation type="submission" date="2011-11" db="EMBL/GenBank/DDBJ databases">
        <title>Construction and analysis of a metagenome of deep-sea sediment.</title>
        <authorList>
            <person name="Huo Y.-Y."/>
            <person name="Cheng H."/>
            <person name="Wu M."/>
        </authorList>
    </citation>
    <scope>NUCLEOTIDE SEQUENCE</scope>
</reference>
<dbReference type="EMBL" id="JQ085822">
    <property type="protein sequence ID" value="AFD03343.1"/>
    <property type="molecule type" value="Genomic_DNA"/>
</dbReference>
<sequence>MRLTASDLYTYHLPSRCELRPYLKANAVEPSPPGPFEEVLRTLGKRHERQHLESFADVVNLSSGTLEERTERTIEEVGRSAPAIYQAVLRAETVLNGVTIEILGEPDFLLRGSDGYVIRDCKIARRITEADHPEIRRQLELYGWLYENTFGKPPIRLEVFSGTGELEPIPYDGGTAALAELGIVHALTGSSEEPFSPVGWSKCQPCGYSKRCWPAAEQRHDVAVIYGVDQGLVRELRDQGVSSYDKLISTFDEKTLAALKRPWGSGTQKVGKRAGGILTMARAMERGGAILLQPPDIPEVPNYVMFDLEGMPPHLDEVDKIYLWGTQVFGDKPSEYHAALSNFGEDGDREGWESFLGKAARIFSEYGALPFARHRIRPGFF</sequence>
<proteinExistence type="predicted"/>
<organism evidence="2">
    <name type="scientific">uncultured bacterium W5-15b</name>
    <dbReference type="NCBI Taxonomy" id="1130997"/>
    <lineage>
        <taxon>Bacteria</taxon>
        <taxon>environmental samples</taxon>
    </lineage>
</organism>
<protein>
    <submittedName>
        <fullName evidence="2">RecB family nuclease</fullName>
    </submittedName>
</protein>
<accession>H9BX21</accession>
<feature type="domain" description="PD-(D/E)XK endonuclease-like" evidence="1">
    <location>
        <begin position="57"/>
        <end position="212"/>
    </location>
</feature>
<dbReference type="InterPro" id="IPR038726">
    <property type="entry name" value="PDDEXK_AddAB-type"/>
</dbReference>
<evidence type="ECO:0000313" key="2">
    <source>
        <dbReference type="EMBL" id="AFD03343.1"/>
    </source>
</evidence>
<name>H9BX21_9BACT</name>
<dbReference type="AlphaFoldDB" id="H9BX21"/>
<dbReference type="Gene3D" id="3.90.320.10">
    <property type="match status" value="1"/>
</dbReference>
<dbReference type="Pfam" id="PF12705">
    <property type="entry name" value="PDDEXK_1"/>
    <property type="match status" value="1"/>
</dbReference>
<dbReference type="InterPro" id="IPR011604">
    <property type="entry name" value="PDDEXK-like_dom_sf"/>
</dbReference>
<evidence type="ECO:0000259" key="1">
    <source>
        <dbReference type="Pfam" id="PF12705"/>
    </source>
</evidence>